<evidence type="ECO:0000313" key="1">
    <source>
        <dbReference type="Proteomes" id="UP000095286"/>
    </source>
</evidence>
<dbReference type="WBParaSite" id="RSKR_0000499200.1">
    <property type="protein sequence ID" value="RSKR_0000499200.1"/>
    <property type="gene ID" value="RSKR_0000499200"/>
</dbReference>
<proteinExistence type="predicted"/>
<sequence length="257" mass="28852">MLYQNTSVIQDEVLCHRLGLLPLKVDARKFEWPGVTIDGINENGVDMDEEPPVDPKKHLVFELNVSCKSLKKIVENDTVFTSAIKWLPLGSQEVEFGDDVPRMVQDDIIVAKMKPGQQIECKLHCVKGIGRDHAKFSPVATASYRLLPTIGLKENFYDGVGEKLQSCFSQGVIEMVDGEDMKKVAVVKDARADLCSRNVLRHEEFQGKVELGRVKNHFIFSVETIGALPPRVLVVEACKILQWKAQGLKNIIEQKLK</sequence>
<reference evidence="2" key="1">
    <citation type="submission" date="2016-11" db="UniProtKB">
        <authorList>
            <consortium name="WormBaseParasite"/>
        </authorList>
    </citation>
    <scope>IDENTIFICATION</scope>
    <source>
        <strain evidence="2">KR3021</strain>
    </source>
</reference>
<dbReference type="Proteomes" id="UP000095286">
    <property type="component" value="Unplaced"/>
</dbReference>
<protein>
    <submittedName>
        <fullName evidence="2">RPOLD domain-containing protein</fullName>
    </submittedName>
</protein>
<organism evidence="1 2">
    <name type="scientific">Rhabditophanes sp. KR3021</name>
    <dbReference type="NCBI Taxonomy" id="114890"/>
    <lineage>
        <taxon>Eukaryota</taxon>
        <taxon>Metazoa</taxon>
        <taxon>Ecdysozoa</taxon>
        <taxon>Nematoda</taxon>
        <taxon>Chromadorea</taxon>
        <taxon>Rhabditida</taxon>
        <taxon>Tylenchina</taxon>
        <taxon>Panagrolaimomorpha</taxon>
        <taxon>Strongyloidoidea</taxon>
        <taxon>Alloionematidae</taxon>
        <taxon>Rhabditophanes</taxon>
    </lineage>
</organism>
<evidence type="ECO:0000313" key="2">
    <source>
        <dbReference type="WBParaSite" id="RSKR_0000499200.1"/>
    </source>
</evidence>
<name>A0AC35TW33_9BILA</name>
<accession>A0AC35TW33</accession>